<protein>
    <submittedName>
        <fullName evidence="1">Uncharacterized protein</fullName>
    </submittedName>
</protein>
<evidence type="ECO:0000313" key="2">
    <source>
        <dbReference type="Proteomes" id="UP001606302"/>
    </source>
</evidence>
<dbReference type="EMBL" id="JBIGHX010000010">
    <property type="protein sequence ID" value="MFG6464588.1"/>
    <property type="molecule type" value="Genomic_DNA"/>
</dbReference>
<evidence type="ECO:0000313" key="1">
    <source>
        <dbReference type="EMBL" id="MFG6464588.1"/>
    </source>
</evidence>
<dbReference type="Proteomes" id="UP001606302">
    <property type="component" value="Unassembled WGS sequence"/>
</dbReference>
<organism evidence="1 2">
    <name type="scientific">Pelomonas lactea</name>
    <dbReference type="NCBI Taxonomy" id="3299030"/>
    <lineage>
        <taxon>Bacteria</taxon>
        <taxon>Pseudomonadati</taxon>
        <taxon>Pseudomonadota</taxon>
        <taxon>Betaproteobacteria</taxon>
        <taxon>Burkholderiales</taxon>
        <taxon>Sphaerotilaceae</taxon>
        <taxon>Roseateles</taxon>
    </lineage>
</organism>
<sequence>MNRPLVTVIELTGSQSLCGDARMVPAQGWQLTGKFAPVAYAHDSGRESHDIHPSGEGPG</sequence>
<comment type="caution">
    <text evidence="1">The sequence shown here is derived from an EMBL/GenBank/DDBJ whole genome shotgun (WGS) entry which is preliminary data.</text>
</comment>
<accession>A0ABW7GRH8</accession>
<reference evidence="1 2" key="1">
    <citation type="submission" date="2024-08" db="EMBL/GenBank/DDBJ databases">
        <authorList>
            <person name="Lu H."/>
        </authorList>
    </citation>
    <scope>NUCLEOTIDE SEQUENCE [LARGE SCALE GENOMIC DNA]</scope>
    <source>
        <strain evidence="1 2">DXS20W</strain>
    </source>
</reference>
<keyword evidence="2" id="KW-1185">Reference proteome</keyword>
<proteinExistence type="predicted"/>
<gene>
    <name evidence="1" type="ORF">ACG04Q_23655</name>
</gene>
<dbReference type="RefSeq" id="WP_394514021.1">
    <property type="nucleotide sequence ID" value="NZ_JBIGHX010000010.1"/>
</dbReference>
<name>A0ABW7GRH8_9BURK</name>